<reference evidence="6" key="3">
    <citation type="submission" date="2015-06" db="UniProtKB">
        <authorList>
            <consortium name="EnsemblMetazoa"/>
        </authorList>
    </citation>
    <scope>IDENTIFICATION</scope>
</reference>
<reference evidence="7" key="1">
    <citation type="submission" date="2012-12" db="EMBL/GenBank/DDBJ databases">
        <authorList>
            <person name="Hellsten U."/>
            <person name="Grimwood J."/>
            <person name="Chapman J.A."/>
            <person name="Shapiro H."/>
            <person name="Aerts A."/>
            <person name="Otillar R.P."/>
            <person name="Terry A.Y."/>
            <person name="Boore J.L."/>
            <person name="Simakov O."/>
            <person name="Marletaz F."/>
            <person name="Cho S.-J."/>
            <person name="Edsinger-Gonzales E."/>
            <person name="Havlak P."/>
            <person name="Kuo D.-H."/>
            <person name="Larsson T."/>
            <person name="Lv J."/>
            <person name="Arendt D."/>
            <person name="Savage R."/>
            <person name="Osoegawa K."/>
            <person name="de Jong P."/>
            <person name="Lindberg D.R."/>
            <person name="Seaver E.C."/>
            <person name="Weisblat D.A."/>
            <person name="Putnam N.H."/>
            <person name="Grigoriev I.V."/>
            <person name="Rokhsar D.S."/>
        </authorList>
    </citation>
    <scope>NUCLEOTIDE SEQUENCE</scope>
    <source>
        <strain evidence="7">I ESC-2004</strain>
    </source>
</reference>
<dbReference type="PANTHER" id="PTHR24193:SF121">
    <property type="entry name" value="ADA2A-CONTAINING COMPLEX COMPONENT 3, ISOFORM D"/>
    <property type="match status" value="1"/>
</dbReference>
<dbReference type="InterPro" id="IPR050663">
    <property type="entry name" value="Ankyrin-SOCS_Box"/>
</dbReference>
<dbReference type="PROSITE" id="PS50297">
    <property type="entry name" value="ANK_REP_REGION"/>
    <property type="match status" value="2"/>
</dbReference>
<dbReference type="Pfam" id="PF00023">
    <property type="entry name" value="Ank"/>
    <property type="match status" value="1"/>
</dbReference>
<dbReference type="GO" id="GO:0000976">
    <property type="term" value="F:transcription cis-regulatory region binding"/>
    <property type="evidence" value="ECO:0007669"/>
    <property type="project" value="TreeGrafter"/>
</dbReference>
<evidence type="ECO:0000313" key="6">
    <source>
        <dbReference type="EnsemblMetazoa" id="CapteP216385"/>
    </source>
</evidence>
<keyword evidence="2 3" id="KW-0040">ANK repeat</keyword>
<dbReference type="EMBL" id="AMQN01009879">
    <property type="status" value="NOT_ANNOTATED_CDS"/>
    <property type="molecule type" value="Genomic_DNA"/>
</dbReference>
<dbReference type="STRING" id="283909.R7U1T6"/>
<feature type="repeat" description="ANK" evidence="3">
    <location>
        <begin position="163"/>
        <end position="196"/>
    </location>
</feature>
<organism evidence="5">
    <name type="scientific">Capitella teleta</name>
    <name type="common">Polychaete worm</name>
    <dbReference type="NCBI Taxonomy" id="283909"/>
    <lineage>
        <taxon>Eukaryota</taxon>
        <taxon>Metazoa</taxon>
        <taxon>Spiralia</taxon>
        <taxon>Lophotrochozoa</taxon>
        <taxon>Annelida</taxon>
        <taxon>Polychaeta</taxon>
        <taxon>Sedentaria</taxon>
        <taxon>Scolecida</taxon>
        <taxon>Capitellidae</taxon>
        <taxon>Capitella</taxon>
    </lineage>
</organism>
<dbReference type="Proteomes" id="UP000014760">
    <property type="component" value="Unassembled WGS sequence"/>
</dbReference>
<dbReference type="SMART" id="SM00248">
    <property type="entry name" value="ANK"/>
    <property type="match status" value="6"/>
</dbReference>
<feature type="domain" description="SOCS box" evidence="4">
    <location>
        <begin position="503"/>
        <end position="560"/>
    </location>
</feature>
<dbReference type="InterPro" id="IPR036770">
    <property type="entry name" value="Ankyrin_rpt-contain_sf"/>
</dbReference>
<dbReference type="PANTHER" id="PTHR24193">
    <property type="entry name" value="ANKYRIN REPEAT PROTEIN"/>
    <property type="match status" value="1"/>
</dbReference>
<dbReference type="SUPFAM" id="SSF48403">
    <property type="entry name" value="Ankyrin repeat"/>
    <property type="match status" value="1"/>
</dbReference>
<accession>R7U1T6</accession>
<reference evidence="5 7" key="2">
    <citation type="journal article" date="2013" name="Nature">
        <title>Insights into bilaterian evolution from three spiralian genomes.</title>
        <authorList>
            <person name="Simakov O."/>
            <person name="Marletaz F."/>
            <person name="Cho S.J."/>
            <person name="Edsinger-Gonzales E."/>
            <person name="Havlak P."/>
            <person name="Hellsten U."/>
            <person name="Kuo D.H."/>
            <person name="Larsson T."/>
            <person name="Lv J."/>
            <person name="Arendt D."/>
            <person name="Savage R."/>
            <person name="Osoegawa K."/>
            <person name="de Jong P."/>
            <person name="Grimwood J."/>
            <person name="Chapman J.A."/>
            <person name="Shapiro H."/>
            <person name="Aerts A."/>
            <person name="Otillar R.P."/>
            <person name="Terry A.Y."/>
            <person name="Boore J.L."/>
            <person name="Grigoriev I.V."/>
            <person name="Lindberg D.R."/>
            <person name="Seaver E.C."/>
            <person name="Weisblat D.A."/>
            <person name="Putnam N.H."/>
            <person name="Rokhsar D.S."/>
        </authorList>
    </citation>
    <scope>NUCLEOTIDE SEQUENCE</scope>
    <source>
        <strain evidence="5 7">I ESC-2004</strain>
    </source>
</reference>
<dbReference type="HOGENOM" id="CLU_478379_0_0_1"/>
<feature type="repeat" description="ANK" evidence="3">
    <location>
        <begin position="350"/>
        <end position="375"/>
    </location>
</feature>
<gene>
    <name evidence="5" type="ORF">CAPTEDRAFT_216385</name>
</gene>
<dbReference type="AlphaFoldDB" id="R7U1T6"/>
<sequence>MGEALVEGLQEAISYRDETKACQIIHAARDQGTCMLLSEHLIETAIDSNMEHTAIELLCTCNQNNNQSLGDDVLRLACRRAMSDLVRSIPDLGERISGIRKTGGHTLLQTTMSICNKRLEGTTTVSPRTRRRQEALVQGKVRKLMRNLVTCGDEVNQVMMDGSGRTALHLMCQSPPDLNTVRFLLCHGADPNRKDASGRTPLVIGLQQRMAGDESMHLLRIVEELLSAGADANIVYQTPYGQVYWPLHLAIRHSALVAGLLVKHGANVNAVDESMMSALFYAMFSAPADRLTILDALLSKDDLKLDLETKDGNTILHYSAKLNELADQVTERILRMKPESQRFLRCSSKEGSLPLHSALRAGNFTTAQLLLDHGSPAFYVTHLHGGNHLSCLQLAYNSHNKTQHRAGKSHLITLFASLFRRGMLSPAFFCIACLKHVTFIDHSIHGIIRSLLDTISRSSDKEAMDALRFIIDEDIHVHMDWLARYSLCVDIDSNKRLKQLVPDIARALLHHGTTPTLKQLCRRAIREKLSSNMTRHSTDNCDLHSVCESLPLPLVLQRYLCVVPQEMKPG</sequence>
<dbReference type="GO" id="GO:0045944">
    <property type="term" value="P:positive regulation of transcription by RNA polymerase II"/>
    <property type="evidence" value="ECO:0007669"/>
    <property type="project" value="TreeGrafter"/>
</dbReference>
<evidence type="ECO:0000313" key="7">
    <source>
        <dbReference type="Proteomes" id="UP000014760"/>
    </source>
</evidence>
<dbReference type="PROSITE" id="PS50225">
    <property type="entry name" value="SOCS"/>
    <property type="match status" value="1"/>
</dbReference>
<dbReference type="Pfam" id="PF12796">
    <property type="entry name" value="Ank_2"/>
    <property type="match status" value="2"/>
</dbReference>
<dbReference type="EnsemblMetazoa" id="CapteT216385">
    <property type="protein sequence ID" value="CapteP216385"/>
    <property type="gene ID" value="CapteG216385"/>
</dbReference>
<protein>
    <recommendedName>
        <fullName evidence="4">SOCS box domain-containing protein</fullName>
    </recommendedName>
</protein>
<evidence type="ECO:0000256" key="3">
    <source>
        <dbReference type="PROSITE-ProRule" id="PRU00023"/>
    </source>
</evidence>
<evidence type="ECO:0000256" key="2">
    <source>
        <dbReference type="ARBA" id="ARBA00023043"/>
    </source>
</evidence>
<dbReference type="InterPro" id="IPR036036">
    <property type="entry name" value="SOCS_box-like_dom_sf"/>
</dbReference>
<keyword evidence="7" id="KW-1185">Reference proteome</keyword>
<keyword evidence="1" id="KW-0677">Repeat</keyword>
<dbReference type="PROSITE" id="PS50088">
    <property type="entry name" value="ANK_REPEAT"/>
    <property type="match status" value="2"/>
</dbReference>
<evidence type="ECO:0000259" key="4">
    <source>
        <dbReference type="PROSITE" id="PS50225"/>
    </source>
</evidence>
<dbReference type="EMBL" id="KB306460">
    <property type="protein sequence ID" value="ELT99802.1"/>
    <property type="molecule type" value="Genomic_DNA"/>
</dbReference>
<dbReference type="SUPFAM" id="SSF158235">
    <property type="entry name" value="SOCS box-like"/>
    <property type="match status" value="1"/>
</dbReference>
<dbReference type="Pfam" id="PF07525">
    <property type="entry name" value="SOCS_box"/>
    <property type="match status" value="1"/>
</dbReference>
<name>R7U1T6_CAPTE</name>
<dbReference type="InterPro" id="IPR001496">
    <property type="entry name" value="SOCS_box"/>
</dbReference>
<dbReference type="Gene3D" id="1.25.40.20">
    <property type="entry name" value="Ankyrin repeat-containing domain"/>
    <property type="match status" value="2"/>
</dbReference>
<evidence type="ECO:0000313" key="5">
    <source>
        <dbReference type="EMBL" id="ELT99802.1"/>
    </source>
</evidence>
<dbReference type="InterPro" id="IPR002110">
    <property type="entry name" value="Ankyrin_rpt"/>
</dbReference>
<evidence type="ECO:0000256" key="1">
    <source>
        <dbReference type="ARBA" id="ARBA00022737"/>
    </source>
</evidence>
<dbReference type="GO" id="GO:0005634">
    <property type="term" value="C:nucleus"/>
    <property type="evidence" value="ECO:0007669"/>
    <property type="project" value="TreeGrafter"/>
</dbReference>
<proteinExistence type="predicted"/>
<dbReference type="GO" id="GO:0035556">
    <property type="term" value="P:intracellular signal transduction"/>
    <property type="evidence" value="ECO:0007669"/>
    <property type="project" value="InterPro"/>
</dbReference>